<reference evidence="1" key="1">
    <citation type="submission" date="2014-11" db="EMBL/GenBank/DDBJ databases">
        <authorList>
            <person name="Amaro Gonzalez C."/>
        </authorList>
    </citation>
    <scope>NUCLEOTIDE SEQUENCE</scope>
</reference>
<proteinExistence type="predicted"/>
<name>A0A0E9RCX5_ANGAN</name>
<evidence type="ECO:0000313" key="1">
    <source>
        <dbReference type="EMBL" id="JAH26934.1"/>
    </source>
</evidence>
<protein>
    <submittedName>
        <fullName evidence="1">Uncharacterized protein</fullName>
    </submittedName>
</protein>
<sequence length="21" mass="2471">MQFKAMFKLIATVWLGTKILM</sequence>
<dbReference type="AlphaFoldDB" id="A0A0E9RCX5"/>
<organism evidence="1">
    <name type="scientific">Anguilla anguilla</name>
    <name type="common">European freshwater eel</name>
    <name type="synonym">Muraena anguilla</name>
    <dbReference type="NCBI Taxonomy" id="7936"/>
    <lineage>
        <taxon>Eukaryota</taxon>
        <taxon>Metazoa</taxon>
        <taxon>Chordata</taxon>
        <taxon>Craniata</taxon>
        <taxon>Vertebrata</taxon>
        <taxon>Euteleostomi</taxon>
        <taxon>Actinopterygii</taxon>
        <taxon>Neopterygii</taxon>
        <taxon>Teleostei</taxon>
        <taxon>Anguilliformes</taxon>
        <taxon>Anguillidae</taxon>
        <taxon>Anguilla</taxon>
    </lineage>
</organism>
<accession>A0A0E9RCX5</accession>
<dbReference type="EMBL" id="GBXM01081643">
    <property type="protein sequence ID" value="JAH26934.1"/>
    <property type="molecule type" value="Transcribed_RNA"/>
</dbReference>
<reference evidence="1" key="2">
    <citation type="journal article" date="2015" name="Fish Shellfish Immunol.">
        <title>Early steps in the European eel (Anguilla anguilla)-Vibrio vulnificus interaction in the gills: Role of the RtxA13 toxin.</title>
        <authorList>
            <person name="Callol A."/>
            <person name="Pajuelo D."/>
            <person name="Ebbesson L."/>
            <person name="Teles M."/>
            <person name="MacKenzie S."/>
            <person name="Amaro C."/>
        </authorList>
    </citation>
    <scope>NUCLEOTIDE SEQUENCE</scope>
</reference>